<reference evidence="2" key="1">
    <citation type="journal article" date="2015" name="MBio">
        <title>Eco-Evolutionary Dynamics of Episomes among Ecologically Cohesive Bacterial Populations.</title>
        <authorList>
            <person name="Xue H."/>
            <person name="Cordero O.X."/>
            <person name="Camas F.M."/>
            <person name="Trimble W."/>
            <person name="Meyer F."/>
            <person name="Guglielmini J."/>
            <person name="Rocha E.P."/>
            <person name="Polz M.F."/>
        </authorList>
    </citation>
    <scope>NUCLEOTIDE SEQUENCE</scope>
    <source>
        <strain evidence="2">FF_351</strain>
    </source>
</reference>
<evidence type="ECO:0000256" key="1">
    <source>
        <dbReference type="SAM" id="Phobius"/>
    </source>
</evidence>
<keyword evidence="1" id="KW-0472">Membrane</keyword>
<name>A0A0H4A1W6_9GAMM</name>
<feature type="transmembrane region" description="Helical" evidence="1">
    <location>
        <begin position="90"/>
        <end position="112"/>
    </location>
</feature>
<dbReference type="InterPro" id="IPR001387">
    <property type="entry name" value="Cro/C1-type_HTH"/>
</dbReference>
<dbReference type="Gene3D" id="1.10.260.40">
    <property type="entry name" value="lambda repressor-like DNA-binding domains"/>
    <property type="match status" value="1"/>
</dbReference>
<dbReference type="CDD" id="cd00093">
    <property type="entry name" value="HTH_XRE"/>
    <property type="match status" value="1"/>
</dbReference>
<accession>A0A0H4A1W6</accession>
<sequence>MDKRDHLKVENFADVVNAAKLNGVTQKEIAARLRVSGSLVTQWKSEAASDIKTKPTYRALVDLADELGVELKTEPVPDIPRKLPSKKARIISASLMFLLIASLLSALAWLSLDAKKQHGTFDIGVFGEVLKARLNTYDEHCQLDAENCADFDK</sequence>
<evidence type="ECO:0000313" key="2">
    <source>
        <dbReference type="EMBL" id="AKN40947.1"/>
    </source>
</evidence>
<dbReference type="AlphaFoldDB" id="A0A0H4A1W6"/>
<organism evidence="2">
    <name type="scientific">Enterovibrio norvegicus</name>
    <dbReference type="NCBI Taxonomy" id="188144"/>
    <lineage>
        <taxon>Bacteria</taxon>
        <taxon>Pseudomonadati</taxon>
        <taxon>Pseudomonadota</taxon>
        <taxon>Gammaproteobacteria</taxon>
        <taxon>Vibrionales</taxon>
        <taxon>Vibrionaceae</taxon>
        <taxon>Enterovibrio</taxon>
    </lineage>
</organism>
<keyword evidence="1" id="KW-1133">Transmembrane helix</keyword>
<dbReference type="InterPro" id="IPR010982">
    <property type="entry name" value="Lambda_DNA-bd_dom_sf"/>
</dbReference>
<keyword evidence="1" id="KW-0812">Transmembrane</keyword>
<dbReference type="EMBL" id="KP795714">
    <property type="protein sequence ID" value="AKN40947.1"/>
    <property type="molecule type" value="Genomic_DNA"/>
</dbReference>
<proteinExistence type="predicted"/>
<dbReference type="GO" id="GO:0003677">
    <property type="term" value="F:DNA binding"/>
    <property type="evidence" value="ECO:0007669"/>
    <property type="project" value="InterPro"/>
</dbReference>
<protein>
    <submittedName>
        <fullName evidence="2">Uncharacterized protein</fullName>
    </submittedName>
</protein>